<gene>
    <name evidence="3" type="ORF">Fcan01_18958</name>
</gene>
<protein>
    <submittedName>
        <fullName evidence="3">Uncharacterized protein</fullName>
    </submittedName>
</protein>
<feature type="compositionally biased region" description="Acidic residues" evidence="2">
    <location>
        <begin position="213"/>
        <end position="222"/>
    </location>
</feature>
<reference evidence="3 4" key="1">
    <citation type="submission" date="2015-12" db="EMBL/GenBank/DDBJ databases">
        <title>The genome of Folsomia candida.</title>
        <authorList>
            <person name="Faddeeva A."/>
            <person name="Derks M.F."/>
            <person name="Anvar Y."/>
            <person name="Smit S."/>
            <person name="Van Straalen N."/>
            <person name="Roelofs D."/>
        </authorList>
    </citation>
    <scope>NUCLEOTIDE SEQUENCE [LARGE SCALE GENOMIC DNA]</scope>
    <source>
        <strain evidence="3 4">VU population</strain>
        <tissue evidence="3">Whole body</tissue>
    </source>
</reference>
<dbReference type="EMBL" id="LNIX01000016">
    <property type="protein sequence ID" value="OXA46170.1"/>
    <property type="molecule type" value="Genomic_DNA"/>
</dbReference>
<name>A0A226DM22_FOLCA</name>
<evidence type="ECO:0000256" key="1">
    <source>
        <dbReference type="SAM" id="Coils"/>
    </source>
</evidence>
<evidence type="ECO:0000313" key="3">
    <source>
        <dbReference type="EMBL" id="OXA46170.1"/>
    </source>
</evidence>
<organism evidence="3 4">
    <name type="scientific">Folsomia candida</name>
    <name type="common">Springtail</name>
    <dbReference type="NCBI Taxonomy" id="158441"/>
    <lineage>
        <taxon>Eukaryota</taxon>
        <taxon>Metazoa</taxon>
        <taxon>Ecdysozoa</taxon>
        <taxon>Arthropoda</taxon>
        <taxon>Hexapoda</taxon>
        <taxon>Collembola</taxon>
        <taxon>Entomobryomorpha</taxon>
        <taxon>Isotomoidea</taxon>
        <taxon>Isotomidae</taxon>
        <taxon>Proisotominae</taxon>
        <taxon>Folsomia</taxon>
    </lineage>
</organism>
<dbReference type="OrthoDB" id="5875692at2759"/>
<feature type="region of interest" description="Disordered" evidence="2">
    <location>
        <begin position="1"/>
        <end position="83"/>
    </location>
</feature>
<accession>A0A226DM22</accession>
<evidence type="ECO:0000256" key="2">
    <source>
        <dbReference type="SAM" id="MobiDB-lite"/>
    </source>
</evidence>
<sequence length="268" mass="30401">MSSEQKTPVGGRRSDRIRQQPDRYTPAWSKGGKKATTLQEQEEVDSDDQDREVQPSTSPNKEGASFLSRMWPFGAKKSPVPSTLSSYARRRAQAKAELQKKIAILDKEVIDLQESMQITQCEIESFEEEVKRKTDICEPAHPLHNPEELVKLRQEIARSSYELADRKSKAKLAKIRATKRIEVIAIEKKNLAVEVDVILAEIDEQEEQHLGSDEELSDPEEEEMRKLRKEFQDWKSECGVSAPTIKDGYSHAKTQAGVSVADDYGPYV</sequence>
<feature type="compositionally biased region" description="Acidic residues" evidence="2">
    <location>
        <begin position="40"/>
        <end position="50"/>
    </location>
</feature>
<keyword evidence="4" id="KW-1185">Reference proteome</keyword>
<dbReference type="Proteomes" id="UP000198287">
    <property type="component" value="Unassembled WGS sequence"/>
</dbReference>
<feature type="coiled-coil region" evidence="1">
    <location>
        <begin position="95"/>
        <end position="129"/>
    </location>
</feature>
<proteinExistence type="predicted"/>
<feature type="compositionally biased region" description="Basic and acidic residues" evidence="2">
    <location>
        <begin position="12"/>
        <end position="21"/>
    </location>
</feature>
<dbReference type="AlphaFoldDB" id="A0A226DM22"/>
<feature type="region of interest" description="Disordered" evidence="2">
    <location>
        <begin position="204"/>
        <end position="228"/>
    </location>
</feature>
<keyword evidence="1" id="KW-0175">Coiled coil</keyword>
<comment type="caution">
    <text evidence="3">The sequence shown here is derived from an EMBL/GenBank/DDBJ whole genome shotgun (WGS) entry which is preliminary data.</text>
</comment>
<evidence type="ECO:0000313" key="4">
    <source>
        <dbReference type="Proteomes" id="UP000198287"/>
    </source>
</evidence>